<dbReference type="Proteomes" id="UP001603013">
    <property type="component" value="Unassembled WGS sequence"/>
</dbReference>
<feature type="transmembrane region" description="Helical" evidence="1">
    <location>
        <begin position="102"/>
        <end position="126"/>
    </location>
</feature>
<accession>A0ABW6Y608</accession>
<feature type="transmembrane region" description="Helical" evidence="1">
    <location>
        <begin position="6"/>
        <end position="28"/>
    </location>
</feature>
<dbReference type="RefSeq" id="WP_391932782.1">
    <property type="nucleotide sequence ID" value="NZ_JBIBSM010000001.1"/>
</dbReference>
<proteinExistence type="predicted"/>
<dbReference type="InterPro" id="IPR011990">
    <property type="entry name" value="TPR-like_helical_dom_sf"/>
</dbReference>
<comment type="caution">
    <text evidence="2">The sequence shown here is derived from an EMBL/GenBank/DDBJ whole genome shotgun (WGS) entry which is preliminary data.</text>
</comment>
<dbReference type="EMBL" id="JBIBSM010000001">
    <property type="protein sequence ID" value="MFF8275021.1"/>
    <property type="molecule type" value="Genomic_DNA"/>
</dbReference>
<feature type="transmembrane region" description="Helical" evidence="1">
    <location>
        <begin position="55"/>
        <end position="73"/>
    </location>
</feature>
<evidence type="ECO:0000313" key="3">
    <source>
        <dbReference type="Proteomes" id="UP001603013"/>
    </source>
</evidence>
<keyword evidence="1" id="KW-1133">Transmembrane helix</keyword>
<evidence type="ECO:0000256" key="1">
    <source>
        <dbReference type="SAM" id="Phobius"/>
    </source>
</evidence>
<dbReference type="Gene3D" id="1.25.40.10">
    <property type="entry name" value="Tetratricopeptide repeat domain"/>
    <property type="match status" value="1"/>
</dbReference>
<keyword evidence="3" id="KW-1185">Reference proteome</keyword>
<protein>
    <recommendedName>
        <fullName evidence="4">Tetratricopeptide repeat protein</fullName>
    </recommendedName>
</protein>
<organism evidence="2 3">
    <name type="scientific">Streptomyces lateritius</name>
    <dbReference type="NCBI Taxonomy" id="67313"/>
    <lineage>
        <taxon>Bacteria</taxon>
        <taxon>Bacillati</taxon>
        <taxon>Actinomycetota</taxon>
        <taxon>Actinomycetes</taxon>
        <taxon>Kitasatosporales</taxon>
        <taxon>Streptomycetaceae</taxon>
        <taxon>Streptomyces</taxon>
    </lineage>
</organism>
<evidence type="ECO:0008006" key="4">
    <source>
        <dbReference type="Google" id="ProtNLM"/>
    </source>
</evidence>
<sequence length="513" mass="53254">MPAESNPAQAVLAGLLNLSCLGLGYALLKQWRWAAVCWVATAALLLVALPADVDGVPTGVLVAYGVFLLAAAVDGARRGLRAPLALGGAGAAPASTPAARRLALPLALAVVLLAVPVGGSVAYGVARDEAREQSLLDFLATADALVKSGEGQSFTSAEHNYGKALTAYQDLGTNHAGSRAARLVPDRLAAYFTTVASAYENKRYCDAVPALKHLRELPEKVDRALLTGLVGKADDPLAHSWYECGIAGLGAAGSETTAGEHLNALLSTFPQSSYARQVEPTVRAAIRTKSAGVTGDSADPCTAVEELRRVSTTVGLLPEATFAAASRDAGRAIESGDFGCGVKQFKAKSYTDAVQTMKDFAEKYPTSSRAAHARSIAIAAEIADEEPAAGRQLPPAKAPGGSRMVMVVSNDGPGEVELLYTGPVSGRVTLKACGSCTAYRGSLALNAPKIKACQGPSSKYPKTTLLLPAGNYHFLQKRDSSIGSYASDKASTHKIEAGYSYTNCLYVTSGFGF</sequence>
<gene>
    <name evidence="2" type="ORF">ACF05T_02725</name>
</gene>
<name>A0ABW6Y608_9ACTN</name>
<feature type="transmembrane region" description="Helical" evidence="1">
    <location>
        <begin position="33"/>
        <end position="49"/>
    </location>
</feature>
<evidence type="ECO:0000313" key="2">
    <source>
        <dbReference type="EMBL" id="MFF8275021.1"/>
    </source>
</evidence>
<keyword evidence="1" id="KW-0472">Membrane</keyword>
<keyword evidence="1" id="KW-0812">Transmembrane</keyword>
<reference evidence="2 3" key="1">
    <citation type="submission" date="2024-10" db="EMBL/GenBank/DDBJ databases">
        <title>The Natural Products Discovery Center: Release of the First 8490 Sequenced Strains for Exploring Actinobacteria Biosynthetic Diversity.</title>
        <authorList>
            <person name="Kalkreuter E."/>
            <person name="Kautsar S.A."/>
            <person name="Yang D."/>
            <person name="Bader C.D."/>
            <person name="Teijaro C.N."/>
            <person name="Fluegel L."/>
            <person name="Davis C.M."/>
            <person name="Simpson J.R."/>
            <person name="Lauterbach L."/>
            <person name="Steele A.D."/>
            <person name="Gui C."/>
            <person name="Meng S."/>
            <person name="Li G."/>
            <person name="Viehrig K."/>
            <person name="Ye F."/>
            <person name="Su P."/>
            <person name="Kiefer A.F."/>
            <person name="Nichols A."/>
            <person name="Cepeda A.J."/>
            <person name="Yan W."/>
            <person name="Fan B."/>
            <person name="Jiang Y."/>
            <person name="Adhikari A."/>
            <person name="Zheng C.-J."/>
            <person name="Schuster L."/>
            <person name="Cowan T.M."/>
            <person name="Smanski M.J."/>
            <person name="Chevrette M.G."/>
            <person name="De Carvalho L.P.S."/>
            <person name="Shen B."/>
        </authorList>
    </citation>
    <scope>NUCLEOTIDE SEQUENCE [LARGE SCALE GENOMIC DNA]</scope>
    <source>
        <strain evidence="2 3">NPDC015755</strain>
    </source>
</reference>